<dbReference type="Proteomes" id="UP000006250">
    <property type="component" value="Unassembled WGS sequence"/>
</dbReference>
<feature type="transmembrane region" description="Helical" evidence="11">
    <location>
        <begin position="325"/>
        <end position="345"/>
    </location>
</feature>
<evidence type="ECO:0000256" key="9">
    <source>
        <dbReference type="ARBA" id="ARBA00023303"/>
    </source>
</evidence>
<dbReference type="InterPro" id="IPR000644">
    <property type="entry name" value="CBS_dom"/>
</dbReference>
<dbReference type="PROSITE" id="PS51371">
    <property type="entry name" value="CBS"/>
    <property type="match status" value="2"/>
</dbReference>
<evidence type="ECO:0000256" key="3">
    <source>
        <dbReference type="ARBA" id="ARBA00022692"/>
    </source>
</evidence>
<organism evidence="13 14">
    <name type="scientific">Solidesulfovibrio fructosivorans JJ]</name>
    <dbReference type="NCBI Taxonomy" id="596151"/>
    <lineage>
        <taxon>Bacteria</taxon>
        <taxon>Pseudomonadati</taxon>
        <taxon>Thermodesulfobacteriota</taxon>
        <taxon>Desulfovibrionia</taxon>
        <taxon>Desulfovibrionales</taxon>
        <taxon>Desulfovibrionaceae</taxon>
        <taxon>Solidesulfovibrio</taxon>
    </lineage>
</organism>
<evidence type="ECO:0000256" key="6">
    <source>
        <dbReference type="ARBA" id="ARBA00023136"/>
    </source>
</evidence>
<name>E1K2A9_SOLFR</name>
<dbReference type="GO" id="GO:0005254">
    <property type="term" value="F:chloride channel activity"/>
    <property type="evidence" value="ECO:0007669"/>
    <property type="project" value="UniProtKB-KW"/>
</dbReference>
<evidence type="ECO:0000256" key="1">
    <source>
        <dbReference type="ARBA" id="ARBA00004141"/>
    </source>
</evidence>
<dbReference type="InterPro" id="IPR046342">
    <property type="entry name" value="CBS_dom_sf"/>
</dbReference>
<dbReference type="FunFam" id="1.10.3080.10:FF:000018">
    <property type="entry name" value="Chloride transporter, ClC family"/>
    <property type="match status" value="1"/>
</dbReference>
<keyword evidence="5" id="KW-0406">Ion transport</keyword>
<dbReference type="PRINTS" id="PR00762">
    <property type="entry name" value="CLCHANNEL"/>
</dbReference>
<evidence type="ECO:0000256" key="5">
    <source>
        <dbReference type="ARBA" id="ARBA00023065"/>
    </source>
</evidence>
<dbReference type="EMBL" id="AECZ01000053">
    <property type="protein sequence ID" value="EFL49264.1"/>
    <property type="molecule type" value="Genomic_DNA"/>
</dbReference>
<dbReference type="AlphaFoldDB" id="E1K2A9"/>
<dbReference type="InterPro" id="IPR050368">
    <property type="entry name" value="ClC-type_chloride_channel"/>
</dbReference>
<dbReference type="PANTHER" id="PTHR43427">
    <property type="entry name" value="CHLORIDE CHANNEL PROTEIN CLC-E"/>
    <property type="match status" value="1"/>
</dbReference>
<dbReference type="Gene3D" id="3.10.580.10">
    <property type="entry name" value="CBS-domain"/>
    <property type="match status" value="1"/>
</dbReference>
<evidence type="ECO:0000256" key="7">
    <source>
        <dbReference type="ARBA" id="ARBA00023173"/>
    </source>
</evidence>
<evidence type="ECO:0000256" key="11">
    <source>
        <dbReference type="SAM" id="Phobius"/>
    </source>
</evidence>
<dbReference type="Pfam" id="PF00571">
    <property type="entry name" value="CBS"/>
    <property type="match status" value="2"/>
</dbReference>
<accession>E1K2A9</accession>
<reference evidence="13 14" key="1">
    <citation type="submission" date="2010-08" db="EMBL/GenBank/DDBJ databases">
        <title>The draft genome of Desulfovibrio fructosovorans JJ.</title>
        <authorList>
            <consortium name="US DOE Joint Genome Institute (JGI-PGF)"/>
            <person name="Lucas S."/>
            <person name="Copeland A."/>
            <person name="Lapidus A."/>
            <person name="Cheng J.-F."/>
            <person name="Bruce D."/>
            <person name="Goodwin L."/>
            <person name="Pitluck S."/>
            <person name="Land M.L."/>
            <person name="Hauser L."/>
            <person name="Chang Y.-J."/>
            <person name="Jeffries C."/>
            <person name="Wall J.D."/>
            <person name="Stahl D.A."/>
            <person name="Arkin A.P."/>
            <person name="Dehal P."/>
            <person name="Stolyar S.M."/>
            <person name="Hazen T.C."/>
            <person name="Woyke T.J."/>
        </authorList>
    </citation>
    <scope>NUCLEOTIDE SEQUENCE [LARGE SCALE GENOMIC DNA]</scope>
    <source>
        <strain evidence="13 14">JJ</strain>
    </source>
</reference>
<proteinExistence type="predicted"/>
<feature type="domain" description="CBS" evidence="12">
    <location>
        <begin position="536"/>
        <end position="594"/>
    </location>
</feature>
<dbReference type="PANTHER" id="PTHR43427:SF6">
    <property type="entry name" value="CHLORIDE CHANNEL PROTEIN CLC-E"/>
    <property type="match status" value="1"/>
</dbReference>
<feature type="transmembrane region" description="Helical" evidence="11">
    <location>
        <begin position="211"/>
        <end position="233"/>
    </location>
</feature>
<dbReference type="InterPro" id="IPR014743">
    <property type="entry name" value="Cl-channel_core"/>
</dbReference>
<keyword evidence="7" id="KW-0869">Chloride channel</keyword>
<dbReference type="InterPro" id="IPR001807">
    <property type="entry name" value="ClC"/>
</dbReference>
<feature type="transmembrane region" description="Helical" evidence="11">
    <location>
        <begin position="245"/>
        <end position="268"/>
    </location>
</feature>
<keyword evidence="8" id="KW-0868">Chloride</keyword>
<feature type="transmembrane region" description="Helical" evidence="11">
    <location>
        <begin position="414"/>
        <end position="433"/>
    </location>
</feature>
<keyword evidence="10" id="KW-0129">CBS domain</keyword>
<keyword evidence="9" id="KW-0407">Ion channel</keyword>
<protein>
    <submittedName>
        <fullName evidence="13">Cl-channel voltage-gated family protein</fullName>
    </submittedName>
</protein>
<keyword evidence="6 11" id="KW-0472">Membrane</keyword>
<dbReference type="GO" id="GO:0034707">
    <property type="term" value="C:chloride channel complex"/>
    <property type="evidence" value="ECO:0007669"/>
    <property type="project" value="UniProtKB-KW"/>
</dbReference>
<evidence type="ECO:0000259" key="12">
    <source>
        <dbReference type="PROSITE" id="PS51371"/>
    </source>
</evidence>
<keyword evidence="2" id="KW-0813">Transport</keyword>
<evidence type="ECO:0000256" key="10">
    <source>
        <dbReference type="PROSITE-ProRule" id="PRU00703"/>
    </source>
</evidence>
<evidence type="ECO:0000256" key="2">
    <source>
        <dbReference type="ARBA" id="ARBA00022448"/>
    </source>
</evidence>
<keyword evidence="3 11" id="KW-0812">Transmembrane</keyword>
<dbReference type="OrthoDB" id="9767361at2"/>
<evidence type="ECO:0000313" key="13">
    <source>
        <dbReference type="EMBL" id="EFL49264.1"/>
    </source>
</evidence>
<evidence type="ECO:0000256" key="4">
    <source>
        <dbReference type="ARBA" id="ARBA00022989"/>
    </source>
</evidence>
<dbReference type="eggNOG" id="COG0517">
    <property type="taxonomic scope" value="Bacteria"/>
</dbReference>
<gene>
    <name evidence="13" type="ORF">DesfrDRAFT_4009</name>
</gene>
<feature type="domain" description="CBS" evidence="12">
    <location>
        <begin position="469"/>
        <end position="529"/>
    </location>
</feature>
<dbReference type="SUPFAM" id="SSF54631">
    <property type="entry name" value="CBS-domain pair"/>
    <property type="match status" value="1"/>
</dbReference>
<keyword evidence="14" id="KW-1185">Reference proteome</keyword>
<dbReference type="Gene3D" id="1.10.3080.10">
    <property type="entry name" value="Clc chloride channel"/>
    <property type="match status" value="1"/>
</dbReference>
<comment type="caution">
    <text evidence="13">The sequence shown here is derived from an EMBL/GenBank/DDBJ whole genome shotgun (WGS) entry which is preliminary data.</text>
</comment>
<dbReference type="SMART" id="SM00116">
    <property type="entry name" value="CBS"/>
    <property type="match status" value="2"/>
</dbReference>
<comment type="subcellular location">
    <subcellularLocation>
        <location evidence="1">Membrane</location>
        <topology evidence="1">Multi-pass membrane protein</topology>
    </subcellularLocation>
</comment>
<keyword evidence="4 11" id="KW-1133">Transmembrane helix</keyword>
<feature type="transmembrane region" description="Helical" evidence="11">
    <location>
        <begin position="387"/>
        <end position="408"/>
    </location>
</feature>
<feature type="transmembrane region" description="Helical" evidence="11">
    <location>
        <begin position="357"/>
        <end position="375"/>
    </location>
</feature>
<dbReference type="SUPFAM" id="SSF81340">
    <property type="entry name" value="Clc chloride channel"/>
    <property type="match status" value="1"/>
</dbReference>
<dbReference type="Pfam" id="PF00654">
    <property type="entry name" value="Voltage_CLC"/>
    <property type="match status" value="1"/>
</dbReference>
<evidence type="ECO:0000313" key="14">
    <source>
        <dbReference type="Proteomes" id="UP000006250"/>
    </source>
</evidence>
<sequence length="594" mass="63396">MFVPDVLRSGGLGVARWPRHARRLVLSALVGVVAGLGAVFFDAMLVHALTWLVEVPMAWARHGIAFQPVAPGMHAPVVSWIIIPIAGLGGLASGLLVFCIAPEAEGHGTDAMIESFHLRGGYVRKRAPIIKFVASALTIGSGGSAGKEGPIAQIGSGFGSILASWLKLDTADRRVLLLAGAAGGIGAIFQAPLGAALFVPGVLYRDTEYEFEALLSCIIASIAAYAVFSQVFGRQALFTPGPVHFAMPVELLPCLIFGVLCAGCGYIYIKVFYGLRDYFFNPLPIPRMFKPAVGGLLLGCVAWRFPEIIDGGYVWIQTALDGKMLWQTMAALVFLKIVATSFTIASGGSGGVFGPSVFIGAMLGGAFGELGHALFPNLVVNPGSFVLIGMGGFFSGVAKVPIASVIMASEMCSSYTLLVPLLLVSTITFLLLPRKVTLYEKQMDNRLASPAHIGEFARGILSRMTVGEAIRQRPVSVIAENMPFHALVKAVTNSTESYFPVVDKSGKMTGILSVNDLREVLFDDSLRDLVVAKDVATAQVARVRLGDSLETALDIMARLQIDELPVVPDDRSDEIEAMLSKQDIIDHYHDCCLI</sequence>
<dbReference type="STRING" id="596151.DesfrDRAFT_4009"/>
<dbReference type="eggNOG" id="COG0038">
    <property type="taxonomic scope" value="Bacteria"/>
</dbReference>
<dbReference type="CDD" id="cd00400">
    <property type="entry name" value="Voltage_gated_ClC"/>
    <property type="match status" value="1"/>
</dbReference>
<feature type="transmembrane region" description="Helical" evidence="11">
    <location>
        <begin position="175"/>
        <end position="199"/>
    </location>
</feature>
<evidence type="ECO:0000256" key="8">
    <source>
        <dbReference type="ARBA" id="ARBA00023214"/>
    </source>
</evidence>
<feature type="transmembrane region" description="Helical" evidence="11">
    <location>
        <begin position="24"/>
        <end position="49"/>
    </location>
</feature>
<dbReference type="RefSeq" id="WP_005996961.1">
    <property type="nucleotide sequence ID" value="NZ_AECZ01000053.1"/>
</dbReference>
<feature type="transmembrane region" description="Helical" evidence="11">
    <location>
        <begin position="77"/>
        <end position="101"/>
    </location>
</feature>